<keyword evidence="2" id="KW-0812">Transmembrane</keyword>
<sequence length="1126" mass="120436">MPPHRRASSIGRYAPVNEPGDITDSYTSGAMTPSMRRMSGFATSQTTIHVGRTSADDELDDDEDDDDDDAEDFGGGGKRFRREKDGGFANPSASSPMLPGSRVGAGAGAAWRSVDGTRYRSGAGRRNWGLRAKIVAFVLVTGALGGLGYFLYIRNRDTFQDESFEEWWHRFELENYVPEWMQGSEHNATATTSTTSGGTVEAEFATDESEQAAPQRASSWSKALDAILERPTPSATFGRWSRPTATTSTGRYEFEDYSEGDELSTDEAGNRHDWTVSSSYKDSSSASGLVGKGRFADSVGEEVLQLASNGTLSAYKWHATLPSFAGAASSTLLKTTSKADGSRLIVVGDLHGTHRSLVSLLHGVSYSTSRDTLLHTGDIVTKSTFDDSLRTLALLRQYGAKGVRGNNDQKVLEWRKWMEAYGPMPVPVVISKKKPVKAAAAVSGARQVPPSLKAEYRPLHGGAPKYGGRNAPAPRMVKAKRSWLSWFTGSGEEDEDVETSQAELSSSFSDEDEIFEEETFDRAGSGSSADIVSTDTEAASTASGAAAASSGAPDRSWRSRPTPNYRVSATAAAAAEEPSNGGDLLGPEYAYLSSDLSATEREQLGLAIPEGWVWGSEHFELAKRLTTADVEYLEGLPLTLWVEDLKSWVVHAGMVPWSSLRRTLARVSSASSSSSSRTSAASKKVKPLPELLDSASSLTFSPSSSSLARQLAESSTRTALLLEQANTEPFTLLNMRTLSRTRGGGGASRTYTSSGKLTIKGPPSDWTVSSKGRKASKKSQPWWSVWEESMQDCTVKADEDELCEEAGVIYGHWAGQGLQVQDHSIGLDSGCVYGRRLSALVVPIGNNSSSSTTSPLGKALVAPPNDKLDAATSFAETETEPESSSSTLVSPAESAREEEEPSGATSIRGSAAAARPNSQPNWHGGLNRVKLSPPGSSSSAGAAADDADNGDSTSKEYSDSNEPTNGAAAKEEEEEEKEETRPWWRPWLLRREKRAPPQGRPGIAPWESAILSRDEERTTSAIASRSTRSSSSSAPTTTTTTGGGGSSRSLKKLYDAPSTSTSRKQNAAAANEDDEEDARIASPSAATKGDKEAPSNLLREQQVVLAQAREVNHAWIVSVDCSGELA</sequence>
<name>A0A9P7B5Z7_RHOMI</name>
<dbReference type="Pfam" id="PF00149">
    <property type="entry name" value="Metallophos"/>
    <property type="match status" value="1"/>
</dbReference>
<feature type="compositionally biased region" description="Acidic residues" evidence="1">
    <location>
        <begin position="509"/>
        <end position="519"/>
    </location>
</feature>
<dbReference type="OrthoDB" id="10267127at2759"/>
<organism evidence="4 5">
    <name type="scientific">Rhodotorula mucilaginosa</name>
    <name type="common">Yeast</name>
    <name type="synonym">Rhodotorula rubra</name>
    <dbReference type="NCBI Taxonomy" id="5537"/>
    <lineage>
        <taxon>Eukaryota</taxon>
        <taxon>Fungi</taxon>
        <taxon>Dikarya</taxon>
        <taxon>Basidiomycota</taxon>
        <taxon>Pucciniomycotina</taxon>
        <taxon>Microbotryomycetes</taxon>
        <taxon>Sporidiobolales</taxon>
        <taxon>Sporidiobolaceae</taxon>
        <taxon>Rhodotorula</taxon>
    </lineage>
</organism>
<keyword evidence="2" id="KW-1133">Transmembrane helix</keyword>
<feature type="transmembrane region" description="Helical" evidence="2">
    <location>
        <begin position="134"/>
        <end position="153"/>
    </location>
</feature>
<dbReference type="InterPro" id="IPR050126">
    <property type="entry name" value="Ap4A_hydrolase"/>
</dbReference>
<evidence type="ECO:0000313" key="5">
    <source>
        <dbReference type="Proteomes" id="UP000777482"/>
    </source>
</evidence>
<dbReference type="PANTHER" id="PTHR42850">
    <property type="entry name" value="METALLOPHOSPHOESTERASE"/>
    <property type="match status" value="1"/>
</dbReference>
<evidence type="ECO:0000256" key="2">
    <source>
        <dbReference type="SAM" id="Phobius"/>
    </source>
</evidence>
<dbReference type="GO" id="GO:0016791">
    <property type="term" value="F:phosphatase activity"/>
    <property type="evidence" value="ECO:0007669"/>
    <property type="project" value="TreeGrafter"/>
</dbReference>
<feature type="compositionally biased region" description="Low complexity" evidence="1">
    <location>
        <begin position="872"/>
        <end position="893"/>
    </location>
</feature>
<dbReference type="EMBL" id="PUHQ01000048">
    <property type="protein sequence ID" value="KAG0659981.1"/>
    <property type="molecule type" value="Genomic_DNA"/>
</dbReference>
<dbReference type="GO" id="GO:0005737">
    <property type="term" value="C:cytoplasm"/>
    <property type="evidence" value="ECO:0007669"/>
    <property type="project" value="TreeGrafter"/>
</dbReference>
<feature type="compositionally biased region" description="Acidic residues" evidence="1">
    <location>
        <begin position="56"/>
        <end position="72"/>
    </location>
</feature>
<dbReference type="Gene3D" id="3.60.21.10">
    <property type="match status" value="2"/>
</dbReference>
<feature type="region of interest" description="Disordered" evidence="1">
    <location>
        <begin position="187"/>
        <end position="216"/>
    </location>
</feature>
<feature type="region of interest" description="Disordered" evidence="1">
    <location>
        <begin position="1"/>
        <end position="105"/>
    </location>
</feature>
<gene>
    <name evidence="4" type="ORF">C6P46_004782</name>
</gene>
<feature type="compositionally biased region" description="Low complexity" evidence="1">
    <location>
        <begin position="1019"/>
        <end position="1040"/>
    </location>
</feature>
<feature type="compositionally biased region" description="Low complexity" evidence="1">
    <location>
        <begin position="188"/>
        <end position="199"/>
    </location>
</feature>
<dbReference type="AlphaFoldDB" id="A0A9P7B5Z7"/>
<feature type="region of interest" description="Disordered" evidence="1">
    <location>
        <begin position="872"/>
        <end position="1096"/>
    </location>
</feature>
<feature type="region of interest" description="Disordered" evidence="1">
    <location>
        <begin position="251"/>
        <end position="270"/>
    </location>
</feature>
<dbReference type="SUPFAM" id="SSF56300">
    <property type="entry name" value="Metallo-dependent phosphatases"/>
    <property type="match status" value="2"/>
</dbReference>
<dbReference type="PANTHER" id="PTHR42850:SF4">
    <property type="entry name" value="ZINC-DEPENDENT ENDOPOLYPHOSPHATASE"/>
    <property type="match status" value="1"/>
</dbReference>
<evidence type="ECO:0000313" key="4">
    <source>
        <dbReference type="EMBL" id="KAG0659981.1"/>
    </source>
</evidence>
<feature type="compositionally biased region" description="Acidic residues" evidence="1">
    <location>
        <begin position="255"/>
        <end position="265"/>
    </location>
</feature>
<comment type="caution">
    <text evidence="4">The sequence shown here is derived from an EMBL/GenBank/DDBJ whole genome shotgun (WGS) entry which is preliminary data.</text>
</comment>
<dbReference type="GO" id="GO:0000298">
    <property type="term" value="F:endopolyphosphatase activity"/>
    <property type="evidence" value="ECO:0007669"/>
    <property type="project" value="TreeGrafter"/>
</dbReference>
<evidence type="ECO:0000259" key="3">
    <source>
        <dbReference type="Pfam" id="PF00149"/>
    </source>
</evidence>
<feature type="domain" description="Calcineurin-like phosphoesterase" evidence="3">
    <location>
        <begin position="343"/>
        <end position="426"/>
    </location>
</feature>
<keyword evidence="5" id="KW-1185">Reference proteome</keyword>
<protein>
    <recommendedName>
        <fullName evidence="3">Calcineurin-like phosphoesterase domain-containing protein</fullName>
    </recommendedName>
</protein>
<feature type="region of interest" description="Disordered" evidence="1">
    <location>
        <begin position="489"/>
        <end position="563"/>
    </location>
</feature>
<dbReference type="InterPro" id="IPR004843">
    <property type="entry name" value="Calcineurin-like_PHP"/>
</dbReference>
<dbReference type="InterPro" id="IPR029052">
    <property type="entry name" value="Metallo-depent_PP-like"/>
</dbReference>
<evidence type="ECO:0000256" key="1">
    <source>
        <dbReference type="SAM" id="MobiDB-lite"/>
    </source>
</evidence>
<proteinExistence type="predicted"/>
<feature type="compositionally biased region" description="Low complexity" evidence="1">
    <location>
        <begin position="935"/>
        <end position="944"/>
    </location>
</feature>
<keyword evidence="2" id="KW-0472">Membrane</keyword>
<dbReference type="Proteomes" id="UP000777482">
    <property type="component" value="Unassembled WGS sequence"/>
</dbReference>
<accession>A0A9P7B5Z7</accession>
<feature type="compositionally biased region" description="Polar residues" evidence="1">
    <location>
        <begin position="525"/>
        <end position="537"/>
    </location>
</feature>
<reference evidence="4 5" key="1">
    <citation type="submission" date="2020-11" db="EMBL/GenBank/DDBJ databases">
        <title>Kefir isolates.</title>
        <authorList>
            <person name="Marcisauskas S."/>
            <person name="Kim Y."/>
            <person name="Blasche S."/>
        </authorList>
    </citation>
    <scope>NUCLEOTIDE SEQUENCE [LARGE SCALE GENOMIC DNA]</scope>
    <source>
        <strain evidence="4 5">KR</strain>
    </source>
</reference>
<feature type="compositionally biased region" description="Low complexity" evidence="1">
    <location>
        <begin position="538"/>
        <end position="552"/>
    </location>
</feature>
<dbReference type="GO" id="GO:0006798">
    <property type="term" value="P:polyphosphate catabolic process"/>
    <property type="evidence" value="ECO:0007669"/>
    <property type="project" value="TreeGrafter"/>
</dbReference>